<comment type="pathway">
    <text evidence="1">Amino-acid biosynthesis; L-arginine biosynthesis; L-arginine from L-ornithine and carbamoyl phosphate: step 1/3.</text>
</comment>
<dbReference type="Pfam" id="PF00185">
    <property type="entry name" value="OTCace"/>
    <property type="match status" value="1"/>
</dbReference>
<evidence type="ECO:0000256" key="4">
    <source>
        <dbReference type="ARBA" id="ARBA00022679"/>
    </source>
</evidence>
<dbReference type="InterPro" id="IPR006130">
    <property type="entry name" value="Asp/Orn_carbamoylTrfase"/>
</dbReference>
<dbReference type="PANTHER" id="PTHR45753">
    <property type="entry name" value="ORNITHINE CARBAMOYLTRANSFERASE, MITOCHONDRIAL"/>
    <property type="match status" value="1"/>
</dbReference>
<dbReference type="InterPro" id="IPR002292">
    <property type="entry name" value="Orn/put_carbamltrans"/>
</dbReference>
<keyword evidence="6" id="KW-0963">Cytoplasm</keyword>
<proteinExistence type="inferred from homology"/>
<feature type="domain" description="Aspartate/ornithine carbamoyltransferase carbamoyl-P binding" evidence="8">
    <location>
        <begin position="7"/>
        <end position="144"/>
    </location>
</feature>
<comment type="caution">
    <text evidence="9">The sequence shown here is derived from an EMBL/GenBank/DDBJ whole genome shotgun (WGS) entry which is preliminary data.</text>
</comment>
<name>A0A1F5RHK1_9BACT</name>
<feature type="binding site" evidence="6">
    <location>
        <position position="104"/>
    </location>
    <ligand>
        <name>carbamoyl phosphate</name>
        <dbReference type="ChEBI" id="CHEBI:58228"/>
    </ligand>
</feature>
<dbReference type="GO" id="GO:0004585">
    <property type="term" value="F:ornithine carbamoyltransferase activity"/>
    <property type="evidence" value="ECO:0007669"/>
    <property type="project" value="UniProtKB-UniRule"/>
</dbReference>
<feature type="binding site" evidence="6">
    <location>
        <begin position="266"/>
        <end position="267"/>
    </location>
    <ligand>
        <name>carbamoyl phosphate</name>
        <dbReference type="ChEBI" id="CHEBI:58228"/>
    </ligand>
</feature>
<feature type="domain" description="Aspartate/ornithine carbamoyltransferase Asp/Orn-binding" evidence="7">
    <location>
        <begin position="150"/>
        <end position="304"/>
    </location>
</feature>
<dbReference type="GO" id="GO:0042450">
    <property type="term" value="P:L-arginine biosynthetic process via ornithine"/>
    <property type="evidence" value="ECO:0007669"/>
    <property type="project" value="UniProtKB-UniRule"/>
</dbReference>
<dbReference type="EC" id="2.1.3.3" evidence="3 6"/>
<dbReference type="InterPro" id="IPR036901">
    <property type="entry name" value="Asp/Orn_carbamoylTrfase_sf"/>
</dbReference>
<evidence type="ECO:0000256" key="6">
    <source>
        <dbReference type="HAMAP-Rule" id="MF_01109"/>
    </source>
</evidence>
<dbReference type="InterPro" id="IPR024904">
    <property type="entry name" value="OTCase_ArgI"/>
</dbReference>
<dbReference type="EMBL" id="MFFM01000010">
    <property type="protein sequence ID" value="OGF13955.1"/>
    <property type="molecule type" value="Genomic_DNA"/>
</dbReference>
<dbReference type="NCBIfam" id="TIGR00658">
    <property type="entry name" value="orni_carb_tr"/>
    <property type="match status" value="1"/>
</dbReference>
<dbReference type="GO" id="GO:0005737">
    <property type="term" value="C:cytoplasm"/>
    <property type="evidence" value="ECO:0007669"/>
    <property type="project" value="UniProtKB-SubCell"/>
</dbReference>
<comment type="caution">
    <text evidence="6">Lacks conserved residue(s) required for the propagation of feature annotation.</text>
</comment>
<sequence length="319" mass="35757">MEEQMKKDLLSVADLNKKEMDDLFALAIKIKKPTKAGKSPKLLADKTMAMIFEKPSLRTRVTFETGMTQLGGHGIFLEMSLGKRESTPDIARNINRWVDLIMARTFAHKSIVEIAENTDIPVINALSDLEHPCQIFADFLTILEHKKKFKGLKLAYIGDGNNVCNSLLLAAATLGVNMTVGCPQGYEPDRGIWEKAQGLAAKTKTTLQIVRDPREAARNADVIYTDVWASMGQESEKELKARVFAPYQINRNIIDVAKKDSIFLHCLPAHREEEVTSEVLDGPHSQVLDQAENRLHIQKAIMVTLVKNNARRPKAKKKK</sequence>
<evidence type="ECO:0000313" key="9">
    <source>
        <dbReference type="EMBL" id="OGF13955.1"/>
    </source>
</evidence>
<dbReference type="FunFam" id="3.40.50.1370:FF:000008">
    <property type="entry name" value="Ornithine carbamoyltransferase"/>
    <property type="match status" value="1"/>
</dbReference>
<dbReference type="InterPro" id="IPR006131">
    <property type="entry name" value="Asp_carbamoyltransf_Asp/Orn-bd"/>
</dbReference>
<feature type="binding site" evidence="6">
    <location>
        <position position="162"/>
    </location>
    <ligand>
        <name>L-ornithine</name>
        <dbReference type="ChEBI" id="CHEBI:46911"/>
    </ligand>
</feature>
<dbReference type="PANTHER" id="PTHR45753:SF3">
    <property type="entry name" value="ORNITHINE TRANSCARBAMYLASE, MITOCHONDRIAL"/>
    <property type="match status" value="1"/>
</dbReference>
<gene>
    <name evidence="9" type="ORF">A2024_11580</name>
</gene>
<feature type="binding site" evidence="6">
    <location>
        <position position="226"/>
    </location>
    <ligand>
        <name>L-ornithine</name>
        <dbReference type="ChEBI" id="CHEBI:46911"/>
    </ligand>
</feature>
<comment type="catalytic activity">
    <reaction evidence="5 6">
        <text>carbamoyl phosphate + L-ornithine = L-citrulline + phosphate + H(+)</text>
        <dbReference type="Rhea" id="RHEA:19513"/>
        <dbReference type="ChEBI" id="CHEBI:15378"/>
        <dbReference type="ChEBI" id="CHEBI:43474"/>
        <dbReference type="ChEBI" id="CHEBI:46911"/>
        <dbReference type="ChEBI" id="CHEBI:57743"/>
        <dbReference type="ChEBI" id="CHEBI:58228"/>
        <dbReference type="EC" id="2.1.3.3"/>
    </reaction>
</comment>
<dbReference type="PRINTS" id="PR00100">
    <property type="entry name" value="AOTCASE"/>
</dbReference>
<keyword evidence="4 6" id="KW-0808">Transferase</keyword>
<dbReference type="Gene3D" id="3.40.50.1370">
    <property type="entry name" value="Aspartate/ornithine carbamoyltransferase"/>
    <property type="match status" value="2"/>
</dbReference>
<dbReference type="InterPro" id="IPR006132">
    <property type="entry name" value="Asp/Orn_carbamoyltranf_P-bd"/>
</dbReference>
<comment type="similarity">
    <text evidence="2 6">Belongs to the aspartate/ornithine carbamoyltransferase superfamily. OTCase family.</text>
</comment>
<dbReference type="AlphaFoldDB" id="A0A1F5RHK1"/>
<evidence type="ECO:0000256" key="3">
    <source>
        <dbReference type="ARBA" id="ARBA00013007"/>
    </source>
</evidence>
<comment type="subcellular location">
    <subcellularLocation>
        <location evidence="6">Cytoplasm</location>
    </subcellularLocation>
</comment>
<accession>A0A1F5RHK1</accession>
<organism evidence="9 10">
    <name type="scientific">Candidatus Edwardsbacteria bacterium GWF2_54_11</name>
    <dbReference type="NCBI Taxonomy" id="1817851"/>
    <lineage>
        <taxon>Bacteria</taxon>
        <taxon>Candidatus Edwardsiibacteriota</taxon>
    </lineage>
</organism>
<dbReference type="NCBIfam" id="NF001986">
    <property type="entry name" value="PRK00779.1"/>
    <property type="match status" value="1"/>
</dbReference>
<evidence type="ECO:0000259" key="7">
    <source>
        <dbReference type="Pfam" id="PF00185"/>
    </source>
</evidence>
<dbReference type="GO" id="GO:0019240">
    <property type="term" value="P:citrulline biosynthetic process"/>
    <property type="evidence" value="ECO:0007669"/>
    <property type="project" value="TreeGrafter"/>
</dbReference>
<evidence type="ECO:0000256" key="1">
    <source>
        <dbReference type="ARBA" id="ARBA00004975"/>
    </source>
</evidence>
<protein>
    <recommendedName>
        <fullName evidence="3 6">Ornithine carbamoyltransferase</fullName>
        <shortName evidence="6">OTCase</shortName>
        <ecNumber evidence="3 6">2.1.3.3</ecNumber>
    </recommendedName>
</protein>
<reference evidence="9 10" key="1">
    <citation type="journal article" date="2016" name="Nat. Commun.">
        <title>Thousands of microbial genomes shed light on interconnected biogeochemical processes in an aquifer system.</title>
        <authorList>
            <person name="Anantharaman K."/>
            <person name="Brown C.T."/>
            <person name="Hug L.A."/>
            <person name="Sharon I."/>
            <person name="Castelle C.J."/>
            <person name="Probst A.J."/>
            <person name="Thomas B.C."/>
            <person name="Singh A."/>
            <person name="Wilkins M.J."/>
            <person name="Karaoz U."/>
            <person name="Brodie E.L."/>
            <person name="Williams K.H."/>
            <person name="Hubbard S.S."/>
            <person name="Banfield J.F."/>
        </authorList>
    </citation>
    <scope>NUCLEOTIDE SEQUENCE [LARGE SCALE GENOMIC DNA]</scope>
</reference>
<dbReference type="HAMAP" id="MF_01109">
    <property type="entry name" value="OTCase"/>
    <property type="match status" value="1"/>
</dbReference>
<evidence type="ECO:0000313" key="10">
    <source>
        <dbReference type="Proteomes" id="UP000177230"/>
    </source>
</evidence>
<dbReference type="PRINTS" id="PR00102">
    <property type="entry name" value="OTCASE"/>
</dbReference>
<feature type="binding site" evidence="6">
    <location>
        <begin position="131"/>
        <end position="134"/>
    </location>
    <ligand>
        <name>carbamoyl phosphate</name>
        <dbReference type="ChEBI" id="CHEBI:58228"/>
    </ligand>
</feature>
<dbReference type="GO" id="GO:0016597">
    <property type="term" value="F:amino acid binding"/>
    <property type="evidence" value="ECO:0007669"/>
    <property type="project" value="InterPro"/>
</dbReference>
<evidence type="ECO:0000256" key="5">
    <source>
        <dbReference type="ARBA" id="ARBA00048772"/>
    </source>
</evidence>
<dbReference type="Proteomes" id="UP000177230">
    <property type="component" value="Unassembled WGS sequence"/>
</dbReference>
<evidence type="ECO:0000259" key="8">
    <source>
        <dbReference type="Pfam" id="PF02729"/>
    </source>
</evidence>
<feature type="binding site" evidence="6">
    <location>
        <position position="294"/>
    </location>
    <ligand>
        <name>carbamoyl phosphate</name>
        <dbReference type="ChEBI" id="CHEBI:58228"/>
    </ligand>
</feature>
<evidence type="ECO:0000256" key="2">
    <source>
        <dbReference type="ARBA" id="ARBA00007805"/>
    </source>
</evidence>
<dbReference type="Pfam" id="PF02729">
    <property type="entry name" value="OTCace_N"/>
    <property type="match status" value="1"/>
</dbReference>
<dbReference type="SUPFAM" id="SSF53671">
    <property type="entry name" value="Aspartate/ornithine carbamoyltransferase"/>
    <property type="match status" value="1"/>
</dbReference>
<feature type="binding site" evidence="6">
    <location>
        <begin position="230"/>
        <end position="231"/>
    </location>
    <ligand>
        <name>L-ornithine</name>
        <dbReference type="ChEBI" id="CHEBI:46911"/>
    </ligand>
</feature>